<proteinExistence type="predicted"/>
<protein>
    <submittedName>
        <fullName evidence="5">Uncharacterized protein</fullName>
    </submittedName>
</protein>
<keyword evidence="3" id="KW-0325">Glycoprotein</keyword>
<dbReference type="EMBL" id="BLAE01000046">
    <property type="protein sequence ID" value="GES13404.1"/>
    <property type="molecule type" value="Genomic_DNA"/>
</dbReference>
<evidence type="ECO:0000256" key="1">
    <source>
        <dbReference type="ARBA" id="ARBA00022729"/>
    </source>
</evidence>
<evidence type="ECO:0000256" key="3">
    <source>
        <dbReference type="ARBA" id="ARBA00023180"/>
    </source>
</evidence>
<name>A0A5M3WWU6_9ACTN</name>
<keyword evidence="6" id="KW-1185">Reference proteome</keyword>
<comment type="caution">
    <text evidence="5">The sequence shown here is derived from an EMBL/GenBank/DDBJ whole genome shotgun (WGS) entry which is preliminary data.</text>
</comment>
<keyword evidence="2" id="KW-0677">Repeat</keyword>
<organism evidence="5 6">
    <name type="scientific">Acrocarpospora macrocephala</name>
    <dbReference type="NCBI Taxonomy" id="150177"/>
    <lineage>
        <taxon>Bacteria</taxon>
        <taxon>Bacillati</taxon>
        <taxon>Actinomycetota</taxon>
        <taxon>Actinomycetes</taxon>
        <taxon>Streptosporangiales</taxon>
        <taxon>Streptosporangiaceae</taxon>
        <taxon>Acrocarpospora</taxon>
    </lineage>
</organism>
<dbReference type="AlphaFoldDB" id="A0A5M3WWU6"/>
<feature type="signal peptide" evidence="4">
    <location>
        <begin position="1"/>
        <end position="24"/>
    </location>
</feature>
<dbReference type="Proteomes" id="UP000331127">
    <property type="component" value="Unassembled WGS sequence"/>
</dbReference>
<evidence type="ECO:0000256" key="4">
    <source>
        <dbReference type="SAM" id="SignalP"/>
    </source>
</evidence>
<dbReference type="InterPro" id="IPR028994">
    <property type="entry name" value="Integrin_alpha_N"/>
</dbReference>
<evidence type="ECO:0000256" key="2">
    <source>
        <dbReference type="ARBA" id="ARBA00022737"/>
    </source>
</evidence>
<dbReference type="RefSeq" id="WP_155358661.1">
    <property type="nucleotide sequence ID" value="NZ_BAAAHL010000042.1"/>
</dbReference>
<feature type="chain" id="PRO_5024465263" evidence="4">
    <location>
        <begin position="25"/>
        <end position="490"/>
    </location>
</feature>
<gene>
    <name evidence="5" type="ORF">Amac_070010</name>
</gene>
<dbReference type="Gene3D" id="2.130.10.130">
    <property type="entry name" value="Integrin alpha, N-terminal"/>
    <property type="match status" value="3"/>
</dbReference>
<dbReference type="PROSITE" id="PS51470">
    <property type="entry name" value="FG_GAP"/>
    <property type="match status" value="2"/>
</dbReference>
<accession>A0A5M3WWU6</accession>
<reference evidence="5 6" key="1">
    <citation type="submission" date="2019-10" db="EMBL/GenBank/DDBJ databases">
        <title>Whole genome shotgun sequence of Acrocarpospora macrocephala NBRC 16266.</title>
        <authorList>
            <person name="Ichikawa N."/>
            <person name="Kimura A."/>
            <person name="Kitahashi Y."/>
            <person name="Komaki H."/>
            <person name="Oguchi A."/>
        </authorList>
    </citation>
    <scope>NUCLEOTIDE SEQUENCE [LARGE SCALE GENOMIC DNA]</scope>
    <source>
        <strain evidence="5 6">NBRC 16266</strain>
    </source>
</reference>
<keyword evidence="1 4" id="KW-0732">Signal</keyword>
<sequence>MTRSAVLAASLATALAVLTTPALASGTASARADCATTAGPADFNGDGLTDAVTGDPFADLDGIEGAGIVQVLLGGKTEEAPDGLPGAGGTLELRSPNPEPGDGFGWAVRTAHVNDDKCLDVIVGAPYAGDTDTGAAYVFFGTASGGDAEVLPLDADKQAEAHFGWSLAAADLTGGGAIVAVGEPHADEPADAGAVHVFDLDGTIRSTKRLTQENEGVIGNGEVGDMWGWSLAIGNLGGDSDKPDLVVGAPYENNDGTGIQVASGKIDSGMVAVIFDVLEKGPYTSRKWDLNQATKDVVEKSGNRFGWSLAYAEWGDTAYLAVSIPLADQGDIANTGAIQLFERKGSGELAPFRTLRMGVGELRFPTIPVVKGAAIGWSMAFLNPRVPVLAIGEPFASTSEARETGRVRFASVRGGQSGDTLDFPDPQPYQHFGWSLASYGNPNGLSPGQGLVIGIPDRKGGGAVATRATGPATLIKTTRKGTTDLGRSVG</sequence>
<evidence type="ECO:0000313" key="6">
    <source>
        <dbReference type="Proteomes" id="UP000331127"/>
    </source>
</evidence>
<evidence type="ECO:0000313" key="5">
    <source>
        <dbReference type="EMBL" id="GES13404.1"/>
    </source>
</evidence>
<dbReference type="PANTHER" id="PTHR36220:SF1">
    <property type="entry name" value="GAMMA TUBULIN COMPLEX COMPONENT C-TERMINAL DOMAIN-CONTAINING PROTEIN"/>
    <property type="match status" value="1"/>
</dbReference>
<dbReference type="OrthoDB" id="4330330at2"/>
<dbReference type="PANTHER" id="PTHR36220">
    <property type="entry name" value="UNNAMED PRODUCT"/>
    <property type="match status" value="1"/>
</dbReference>
<dbReference type="SMART" id="SM00191">
    <property type="entry name" value="Int_alpha"/>
    <property type="match status" value="4"/>
</dbReference>
<dbReference type="InterPro" id="IPR013519">
    <property type="entry name" value="Int_alpha_beta-p"/>
</dbReference>
<dbReference type="SUPFAM" id="SSF69318">
    <property type="entry name" value="Integrin alpha N-terminal domain"/>
    <property type="match status" value="1"/>
</dbReference>
<dbReference type="Pfam" id="PF01839">
    <property type="entry name" value="FG-GAP"/>
    <property type="match status" value="1"/>
</dbReference>
<dbReference type="InterPro" id="IPR013517">
    <property type="entry name" value="FG-GAP"/>
</dbReference>